<keyword evidence="1" id="KW-0812">Transmembrane</keyword>
<sequence length="178" mass="18947">MSILFLAGAAASMVSLAGNGAVSAVFSVGILPAGGVMALWLWRNPSWWLAPRNHYLYLAGGTLAGVLLLAMVPFLHGCGPWLVLGAAVATYGYFERLRLLVTAGAGVALTGLLALVIHAEVWGGALHLLAAAGLAFSANRLYVLRNGRRRAVQDSDPAFIGRFEEFDAEEPVNFWERP</sequence>
<accession>A0A7Y7II78</accession>
<evidence type="ECO:0000256" key="1">
    <source>
        <dbReference type="SAM" id="Phobius"/>
    </source>
</evidence>
<name>A0A7Y7II78_9MICC</name>
<evidence type="ECO:0000313" key="4">
    <source>
        <dbReference type="Proteomes" id="UP000543556"/>
    </source>
</evidence>
<keyword evidence="2" id="KW-0732">Signal</keyword>
<reference evidence="3 4" key="1">
    <citation type="submission" date="2020-02" db="EMBL/GenBank/DDBJ databases">
        <title>Genome sequence of strain AETb3-4.</title>
        <authorList>
            <person name="Gao J."/>
            <person name="Zhang X."/>
        </authorList>
    </citation>
    <scope>NUCLEOTIDE SEQUENCE [LARGE SCALE GENOMIC DNA]</scope>
    <source>
        <strain evidence="3 4">AETb3-4</strain>
    </source>
</reference>
<gene>
    <name evidence="3" type="ORF">G6034_12715</name>
</gene>
<keyword evidence="1" id="KW-0472">Membrane</keyword>
<feature type="signal peptide" evidence="2">
    <location>
        <begin position="1"/>
        <end position="17"/>
    </location>
</feature>
<dbReference type="EMBL" id="JAAMFM010000019">
    <property type="protein sequence ID" value="NVM95758.1"/>
    <property type="molecule type" value="Genomic_DNA"/>
</dbReference>
<evidence type="ECO:0000313" key="3">
    <source>
        <dbReference type="EMBL" id="NVM95758.1"/>
    </source>
</evidence>
<dbReference type="RefSeq" id="WP_176635479.1">
    <property type="nucleotide sequence ID" value="NZ_JAAMFM010000019.1"/>
</dbReference>
<dbReference type="AlphaFoldDB" id="A0A7Y7II78"/>
<feature type="transmembrane region" description="Helical" evidence="1">
    <location>
        <begin position="125"/>
        <end position="143"/>
    </location>
</feature>
<protein>
    <submittedName>
        <fullName evidence="3">Uncharacterized protein</fullName>
    </submittedName>
</protein>
<feature type="chain" id="PRO_5038628033" evidence="2">
    <location>
        <begin position="18"/>
        <end position="178"/>
    </location>
</feature>
<feature type="transmembrane region" description="Helical" evidence="1">
    <location>
        <begin position="26"/>
        <end position="42"/>
    </location>
</feature>
<proteinExistence type="predicted"/>
<comment type="caution">
    <text evidence="3">The sequence shown here is derived from an EMBL/GenBank/DDBJ whole genome shotgun (WGS) entry which is preliminary data.</text>
</comment>
<keyword evidence="1" id="KW-1133">Transmembrane helix</keyword>
<feature type="transmembrane region" description="Helical" evidence="1">
    <location>
        <begin position="99"/>
        <end position="119"/>
    </location>
</feature>
<keyword evidence="4" id="KW-1185">Reference proteome</keyword>
<dbReference type="Proteomes" id="UP000543556">
    <property type="component" value="Unassembled WGS sequence"/>
</dbReference>
<evidence type="ECO:0000256" key="2">
    <source>
        <dbReference type="SAM" id="SignalP"/>
    </source>
</evidence>
<organism evidence="3 4">
    <name type="scientific">Arthrobacter wenxiniae</name>
    <dbReference type="NCBI Taxonomy" id="2713570"/>
    <lineage>
        <taxon>Bacteria</taxon>
        <taxon>Bacillati</taxon>
        <taxon>Actinomycetota</taxon>
        <taxon>Actinomycetes</taxon>
        <taxon>Micrococcales</taxon>
        <taxon>Micrococcaceae</taxon>
        <taxon>Arthrobacter</taxon>
    </lineage>
</organism>